<keyword evidence="2 5" id="KW-0812">Transmembrane</keyword>
<dbReference type="GO" id="GO:0016020">
    <property type="term" value="C:membrane"/>
    <property type="evidence" value="ECO:0007669"/>
    <property type="project" value="UniProtKB-SubCell"/>
</dbReference>
<accession>A0A1I0H2N9</accession>
<dbReference type="GeneID" id="78289273"/>
<feature type="transmembrane region" description="Helical" evidence="5">
    <location>
        <begin position="29"/>
        <end position="50"/>
    </location>
</feature>
<dbReference type="NCBIfam" id="TIGR01593">
    <property type="entry name" value="holin_tox_secr"/>
    <property type="match status" value="1"/>
</dbReference>
<dbReference type="OrthoDB" id="88184at2"/>
<name>A0A1I0H2N9_9FIRM</name>
<proteinExistence type="predicted"/>
<feature type="transmembrane region" description="Helical" evidence="5">
    <location>
        <begin position="5"/>
        <end position="23"/>
    </location>
</feature>
<evidence type="ECO:0000256" key="5">
    <source>
        <dbReference type="SAM" id="Phobius"/>
    </source>
</evidence>
<gene>
    <name evidence="6" type="ORF">SAMN04489758_1418</name>
</gene>
<evidence type="ECO:0000313" key="6">
    <source>
        <dbReference type="EMBL" id="SET77805.1"/>
    </source>
</evidence>
<dbReference type="EMBL" id="FOIN01000041">
    <property type="protein sequence ID" value="SET77805.1"/>
    <property type="molecule type" value="Genomic_DNA"/>
</dbReference>
<keyword evidence="7" id="KW-1185">Reference proteome</keyword>
<dbReference type="Proteomes" id="UP000198558">
    <property type="component" value="Unassembled WGS sequence"/>
</dbReference>
<evidence type="ECO:0000256" key="4">
    <source>
        <dbReference type="ARBA" id="ARBA00023136"/>
    </source>
</evidence>
<evidence type="ECO:0000313" key="7">
    <source>
        <dbReference type="Proteomes" id="UP000198558"/>
    </source>
</evidence>
<comment type="subcellular location">
    <subcellularLocation>
        <location evidence="1">Membrane</location>
        <topology evidence="1">Multi-pass membrane protein</topology>
    </subcellularLocation>
</comment>
<organism evidence="6 7">
    <name type="scientific">Thomasclavelia cocleata</name>
    <dbReference type="NCBI Taxonomy" id="69824"/>
    <lineage>
        <taxon>Bacteria</taxon>
        <taxon>Bacillati</taxon>
        <taxon>Bacillota</taxon>
        <taxon>Erysipelotrichia</taxon>
        <taxon>Erysipelotrichales</taxon>
        <taxon>Coprobacillaceae</taxon>
        <taxon>Thomasclavelia</taxon>
    </lineage>
</organism>
<keyword evidence="4 5" id="KW-0472">Membrane</keyword>
<dbReference type="AlphaFoldDB" id="A0A1I0H2N9"/>
<sequence length="141" mass="16043">MKKKLFKVCLILVFLLILFNVFISKDDLVIFLTSTIIIDYIMGVYIAYFLKKSNNSPDGSLNSKAGYLGIMKKVSILIMVWIGYEIDINFSLDICKNMITIGYLINEIISINENLAIIGLKKNTAIKKIITILENLLKEDQ</sequence>
<dbReference type="InterPro" id="IPR006480">
    <property type="entry name" value="Phage_holin_4_1"/>
</dbReference>
<dbReference type="RefSeq" id="WP_157796022.1">
    <property type="nucleotide sequence ID" value="NZ_CAJTPY010000067.1"/>
</dbReference>
<protein>
    <submittedName>
        <fullName evidence="6">Toxin secretion/phage lysis holin</fullName>
    </submittedName>
</protein>
<evidence type="ECO:0000256" key="3">
    <source>
        <dbReference type="ARBA" id="ARBA00022989"/>
    </source>
</evidence>
<evidence type="ECO:0000256" key="2">
    <source>
        <dbReference type="ARBA" id="ARBA00022692"/>
    </source>
</evidence>
<keyword evidence="3 5" id="KW-1133">Transmembrane helix</keyword>
<dbReference type="Pfam" id="PF05105">
    <property type="entry name" value="Phage_holin_4_1"/>
    <property type="match status" value="1"/>
</dbReference>
<evidence type="ECO:0000256" key="1">
    <source>
        <dbReference type="ARBA" id="ARBA00004141"/>
    </source>
</evidence>
<reference evidence="7" key="1">
    <citation type="submission" date="2016-10" db="EMBL/GenBank/DDBJ databases">
        <authorList>
            <person name="Varghese N."/>
            <person name="Submissions S."/>
        </authorList>
    </citation>
    <scope>NUCLEOTIDE SEQUENCE [LARGE SCALE GENOMIC DNA]</scope>
    <source>
        <strain evidence="7">DSM 1551</strain>
    </source>
</reference>